<dbReference type="PANTHER" id="PTHR32182:SF0">
    <property type="entry name" value="DNA REPLICATION AND REPAIR PROTEIN RECF"/>
    <property type="match status" value="1"/>
</dbReference>
<dbReference type="InterPro" id="IPR003395">
    <property type="entry name" value="RecF/RecN/SMC_N"/>
</dbReference>
<dbReference type="GO" id="GO:0003697">
    <property type="term" value="F:single-stranded DNA binding"/>
    <property type="evidence" value="ECO:0007669"/>
    <property type="project" value="UniProtKB-UniRule"/>
</dbReference>
<keyword evidence="6" id="KW-0742">SOS response</keyword>
<feature type="domain" description="RecF/RecN/SMC N-terminal" evidence="7">
    <location>
        <begin position="1"/>
        <end position="340"/>
    </location>
</feature>
<dbReference type="EMBL" id="LBPI01000004">
    <property type="protein sequence ID" value="KKP55170.1"/>
    <property type="molecule type" value="Genomic_DNA"/>
</dbReference>
<evidence type="ECO:0000256" key="3">
    <source>
        <dbReference type="ARBA" id="ARBA00022741"/>
    </source>
</evidence>
<keyword evidence="2 6" id="KW-0235">DNA replication</keyword>
<dbReference type="GO" id="GO:0000731">
    <property type="term" value="P:DNA synthesis involved in DNA repair"/>
    <property type="evidence" value="ECO:0007669"/>
    <property type="project" value="TreeGrafter"/>
</dbReference>
<keyword evidence="4 6" id="KW-0067">ATP-binding</keyword>
<dbReference type="SUPFAM" id="SSF52540">
    <property type="entry name" value="P-loop containing nucleoside triphosphate hydrolases"/>
    <property type="match status" value="1"/>
</dbReference>
<keyword evidence="1 6" id="KW-0963">Cytoplasm</keyword>
<dbReference type="Gene3D" id="1.20.1050.90">
    <property type="entry name" value="RecF/RecN/SMC, N-terminal domain"/>
    <property type="match status" value="1"/>
</dbReference>
<sequence>MIQKLILKNFRKFTDRTFEFDKNITIFYGSNAQGKSSVLEAIYLLANGKSPWAPTDEYINDEQNKQIHTRIESIEDNKSYVYFKDANSRILKIEGKSVKSKTFFENRSATIFNPEKIELLMISSSQRRDFLDDTIQKYNYEYETLLKDFRKILRQRNAYLKRLSKLFYEQGIIAINDPQLNFWSKHFSLTSAYITQNRISLTKELSHKGYEVKYKTGFTFDKRKLGNTEYLQESIEQDLEKSKRRDIATGYTNIGPHRDDWSISKDRDIHKFGSRGEKRLAIGELIFQTQDTVFNKTSHYPVLLLDDIASELDIYNTKKIFEKKILDKQQTFITVIDYKTLPKEILKDSQLIHLNGQ</sequence>
<dbReference type="GO" id="GO:0005737">
    <property type="term" value="C:cytoplasm"/>
    <property type="evidence" value="ECO:0007669"/>
    <property type="project" value="UniProtKB-SubCell"/>
</dbReference>
<dbReference type="PANTHER" id="PTHR32182">
    <property type="entry name" value="DNA REPLICATION AND REPAIR PROTEIN RECF"/>
    <property type="match status" value="1"/>
</dbReference>
<dbReference type="GO" id="GO:0006260">
    <property type="term" value="P:DNA replication"/>
    <property type="evidence" value="ECO:0007669"/>
    <property type="project" value="UniProtKB-UniRule"/>
</dbReference>
<evidence type="ECO:0000256" key="5">
    <source>
        <dbReference type="ARBA" id="ARBA00023125"/>
    </source>
</evidence>
<organism evidence="8 9">
    <name type="scientific">candidate division WS6 bacterium GW2011_GWB1_33_6</name>
    <dbReference type="NCBI Taxonomy" id="1619088"/>
    <lineage>
        <taxon>Bacteria</taxon>
        <taxon>Candidatus Dojkabacteria</taxon>
    </lineage>
</organism>
<dbReference type="InterPro" id="IPR042174">
    <property type="entry name" value="RecF_2"/>
</dbReference>
<keyword evidence="5 6" id="KW-0238">DNA-binding</keyword>
<keyword evidence="6" id="KW-0234">DNA repair</keyword>
<keyword evidence="3 6" id="KW-0547">Nucleotide-binding</keyword>
<dbReference type="AlphaFoldDB" id="A0A0G0CVY7"/>
<dbReference type="GO" id="GO:0009432">
    <property type="term" value="P:SOS response"/>
    <property type="evidence" value="ECO:0007669"/>
    <property type="project" value="UniProtKB-UniRule"/>
</dbReference>
<evidence type="ECO:0000256" key="1">
    <source>
        <dbReference type="ARBA" id="ARBA00022490"/>
    </source>
</evidence>
<evidence type="ECO:0000256" key="4">
    <source>
        <dbReference type="ARBA" id="ARBA00022840"/>
    </source>
</evidence>
<evidence type="ECO:0000313" key="8">
    <source>
        <dbReference type="EMBL" id="KKP55170.1"/>
    </source>
</evidence>
<proteinExistence type="inferred from homology"/>
<dbReference type="NCBIfam" id="TIGR00611">
    <property type="entry name" value="recf"/>
    <property type="match status" value="1"/>
</dbReference>
<comment type="similarity">
    <text evidence="6">Belongs to the RecF family.</text>
</comment>
<keyword evidence="6" id="KW-0227">DNA damage</keyword>
<comment type="function">
    <text evidence="6">The RecF protein is involved in DNA metabolism; it is required for DNA replication and normal SOS inducibility. RecF binds preferentially to single-stranded, linear DNA. It also seems to bind ATP.</text>
</comment>
<evidence type="ECO:0000256" key="6">
    <source>
        <dbReference type="HAMAP-Rule" id="MF_00365"/>
    </source>
</evidence>
<dbReference type="HAMAP" id="MF_00365">
    <property type="entry name" value="RecF"/>
    <property type="match status" value="1"/>
</dbReference>
<feature type="binding site" evidence="6">
    <location>
        <begin position="29"/>
        <end position="36"/>
    </location>
    <ligand>
        <name>ATP</name>
        <dbReference type="ChEBI" id="CHEBI:30616"/>
    </ligand>
</feature>
<protein>
    <recommendedName>
        <fullName evidence="6">DNA replication and repair protein RecF</fullName>
    </recommendedName>
</protein>
<evidence type="ECO:0000256" key="2">
    <source>
        <dbReference type="ARBA" id="ARBA00022705"/>
    </source>
</evidence>
<gene>
    <name evidence="6" type="primary">recF</name>
    <name evidence="8" type="ORF">UR47_C0004G0019</name>
</gene>
<reference evidence="8 9" key="1">
    <citation type="journal article" date="2015" name="Nature">
        <title>rRNA introns, odd ribosomes, and small enigmatic genomes across a large radiation of phyla.</title>
        <authorList>
            <person name="Brown C.T."/>
            <person name="Hug L.A."/>
            <person name="Thomas B.C."/>
            <person name="Sharon I."/>
            <person name="Castelle C.J."/>
            <person name="Singh A."/>
            <person name="Wilkins M.J."/>
            <person name="Williams K.H."/>
            <person name="Banfield J.F."/>
        </authorList>
    </citation>
    <scope>NUCLEOTIDE SEQUENCE [LARGE SCALE GENOMIC DNA]</scope>
</reference>
<evidence type="ECO:0000313" key="9">
    <source>
        <dbReference type="Proteomes" id="UP000034488"/>
    </source>
</evidence>
<dbReference type="PATRIC" id="fig|1619088.3.peg.233"/>
<dbReference type="GO" id="GO:0005524">
    <property type="term" value="F:ATP binding"/>
    <property type="evidence" value="ECO:0007669"/>
    <property type="project" value="UniProtKB-UniRule"/>
</dbReference>
<name>A0A0G0CVY7_9BACT</name>
<dbReference type="Proteomes" id="UP000034488">
    <property type="component" value="Unassembled WGS sequence"/>
</dbReference>
<comment type="caution">
    <text evidence="8">The sequence shown here is derived from an EMBL/GenBank/DDBJ whole genome shotgun (WGS) entry which is preliminary data.</text>
</comment>
<dbReference type="InterPro" id="IPR001238">
    <property type="entry name" value="DNA-binding_RecF"/>
</dbReference>
<accession>A0A0G0CVY7</accession>
<dbReference type="Pfam" id="PF02463">
    <property type="entry name" value="SMC_N"/>
    <property type="match status" value="1"/>
</dbReference>
<evidence type="ECO:0000259" key="7">
    <source>
        <dbReference type="Pfam" id="PF02463"/>
    </source>
</evidence>
<dbReference type="Gene3D" id="3.40.50.300">
    <property type="entry name" value="P-loop containing nucleotide triphosphate hydrolases"/>
    <property type="match status" value="1"/>
</dbReference>
<dbReference type="InterPro" id="IPR027417">
    <property type="entry name" value="P-loop_NTPase"/>
</dbReference>
<comment type="subcellular location">
    <subcellularLocation>
        <location evidence="6">Cytoplasm</location>
    </subcellularLocation>
</comment>
<dbReference type="GO" id="GO:0006302">
    <property type="term" value="P:double-strand break repair"/>
    <property type="evidence" value="ECO:0007669"/>
    <property type="project" value="TreeGrafter"/>
</dbReference>